<dbReference type="AlphaFoldDB" id="A0A2A8HB83"/>
<dbReference type="InterPro" id="IPR025161">
    <property type="entry name" value="IS402-like_dom"/>
</dbReference>
<accession>A0A2A8HB83</accession>
<dbReference type="Pfam" id="PF13340">
    <property type="entry name" value="DUF4096"/>
    <property type="match status" value="1"/>
</dbReference>
<evidence type="ECO:0000259" key="1">
    <source>
        <dbReference type="Pfam" id="PF13340"/>
    </source>
</evidence>
<sequence>MDEVFCGVLCLLITDCQWRNLPSDFPNWKTVYPTIKFGGK</sequence>
<dbReference type="EMBL" id="NUBY01000114">
    <property type="protein sequence ID" value="PEQ01874.1"/>
    <property type="molecule type" value="Genomic_DNA"/>
</dbReference>
<reference evidence="2 3" key="1">
    <citation type="submission" date="2017-09" db="EMBL/GenBank/DDBJ databases">
        <title>Large-scale bioinformatics analysis of Bacillus genomes uncovers conserved roles of natural products in bacterial physiology.</title>
        <authorList>
            <consortium name="Agbiome Team Llc"/>
            <person name="Bleich R.M."/>
            <person name="Grubbs K.J."/>
            <person name="Santa Maria K.C."/>
            <person name="Allen S.E."/>
            <person name="Farag S."/>
            <person name="Shank E.A."/>
            <person name="Bowers A."/>
        </authorList>
    </citation>
    <scope>NUCLEOTIDE SEQUENCE [LARGE SCALE GENOMIC DNA]</scope>
    <source>
        <strain evidence="2 3">AFS021349</strain>
    </source>
</reference>
<evidence type="ECO:0000313" key="2">
    <source>
        <dbReference type="EMBL" id="PEQ01874.1"/>
    </source>
</evidence>
<protein>
    <recommendedName>
        <fullName evidence="1">Insertion element IS402-like domain-containing protein</fullName>
    </recommendedName>
</protein>
<evidence type="ECO:0000313" key="3">
    <source>
        <dbReference type="Proteomes" id="UP000220841"/>
    </source>
</evidence>
<name>A0A2A8HB83_9BACI</name>
<dbReference type="Proteomes" id="UP000220841">
    <property type="component" value="Unassembled WGS sequence"/>
</dbReference>
<feature type="domain" description="Insertion element IS402-like" evidence="1">
    <location>
        <begin position="3"/>
        <end position="33"/>
    </location>
</feature>
<organism evidence="2 3">
    <name type="scientific">Bacillus toyonensis</name>
    <dbReference type="NCBI Taxonomy" id="155322"/>
    <lineage>
        <taxon>Bacteria</taxon>
        <taxon>Bacillati</taxon>
        <taxon>Bacillota</taxon>
        <taxon>Bacilli</taxon>
        <taxon>Bacillales</taxon>
        <taxon>Bacillaceae</taxon>
        <taxon>Bacillus</taxon>
        <taxon>Bacillus cereus group</taxon>
    </lineage>
</organism>
<gene>
    <name evidence="2" type="ORF">CN585_20425</name>
</gene>
<proteinExistence type="predicted"/>
<comment type="caution">
    <text evidence="2">The sequence shown here is derived from an EMBL/GenBank/DDBJ whole genome shotgun (WGS) entry which is preliminary data.</text>
</comment>